<keyword evidence="1" id="KW-0472">Membrane</keyword>
<gene>
    <name evidence="3" type="ORF">GCM10007879_11090</name>
</gene>
<evidence type="ECO:0000259" key="2">
    <source>
        <dbReference type="Pfam" id="PF10099"/>
    </source>
</evidence>
<dbReference type="InterPro" id="IPR018764">
    <property type="entry name" value="RskA_C"/>
</dbReference>
<dbReference type="EMBL" id="BSNI01000002">
    <property type="protein sequence ID" value="GLQ16860.1"/>
    <property type="molecule type" value="Genomic_DNA"/>
</dbReference>
<dbReference type="PANTHER" id="PTHR37461">
    <property type="entry name" value="ANTI-SIGMA-K FACTOR RSKA"/>
    <property type="match status" value="1"/>
</dbReference>
<keyword evidence="4" id="KW-1185">Reference proteome</keyword>
<feature type="domain" description="Anti-sigma K factor RskA C-terminal" evidence="2">
    <location>
        <begin position="96"/>
        <end position="222"/>
    </location>
</feature>
<dbReference type="Pfam" id="PF10099">
    <property type="entry name" value="RskA_C"/>
    <property type="match status" value="1"/>
</dbReference>
<evidence type="ECO:0000256" key="1">
    <source>
        <dbReference type="SAM" id="Phobius"/>
    </source>
</evidence>
<keyword evidence="1" id="KW-0812">Transmembrane</keyword>
<name>A0ABQ5UNJ4_9HYPH</name>
<keyword evidence="1" id="KW-1133">Transmembrane helix</keyword>
<organism evidence="3 4">
    <name type="scientific">Maritalea porphyrae</name>
    <dbReference type="NCBI Taxonomy" id="880732"/>
    <lineage>
        <taxon>Bacteria</taxon>
        <taxon>Pseudomonadati</taxon>
        <taxon>Pseudomonadota</taxon>
        <taxon>Alphaproteobacteria</taxon>
        <taxon>Hyphomicrobiales</taxon>
        <taxon>Devosiaceae</taxon>
        <taxon>Maritalea</taxon>
    </lineage>
</organism>
<protein>
    <recommendedName>
        <fullName evidence="2">Anti-sigma K factor RskA C-terminal domain-containing protein</fullName>
    </recommendedName>
</protein>
<comment type="caution">
    <text evidence="3">The sequence shown here is derived from an EMBL/GenBank/DDBJ whole genome shotgun (WGS) entry which is preliminary data.</text>
</comment>
<reference evidence="3" key="1">
    <citation type="journal article" date="2014" name="Int. J. Syst. Evol. Microbiol.">
        <title>Complete genome of a new Firmicutes species belonging to the dominant human colonic microbiota ('Ruminococcus bicirculans') reveals two chromosomes and a selective capacity to utilize plant glucans.</title>
        <authorList>
            <consortium name="NISC Comparative Sequencing Program"/>
            <person name="Wegmann U."/>
            <person name="Louis P."/>
            <person name="Goesmann A."/>
            <person name="Henrissat B."/>
            <person name="Duncan S.H."/>
            <person name="Flint H.J."/>
        </authorList>
    </citation>
    <scope>NUCLEOTIDE SEQUENCE</scope>
    <source>
        <strain evidence="3">NBRC 107169</strain>
    </source>
</reference>
<dbReference type="PANTHER" id="PTHR37461:SF1">
    <property type="entry name" value="ANTI-SIGMA-K FACTOR RSKA"/>
    <property type="match status" value="1"/>
</dbReference>
<dbReference type="RefSeq" id="WP_284362638.1">
    <property type="nucleotide sequence ID" value="NZ_BSNI01000002.1"/>
</dbReference>
<accession>A0ABQ5UNJ4</accession>
<reference evidence="3" key="2">
    <citation type="submission" date="2023-01" db="EMBL/GenBank/DDBJ databases">
        <title>Draft genome sequence of Maritalea porphyrae strain NBRC 107169.</title>
        <authorList>
            <person name="Sun Q."/>
            <person name="Mori K."/>
        </authorList>
    </citation>
    <scope>NUCLEOTIDE SEQUENCE</scope>
    <source>
        <strain evidence="3">NBRC 107169</strain>
    </source>
</reference>
<dbReference type="InterPro" id="IPR051474">
    <property type="entry name" value="Anti-sigma-K/W_factor"/>
</dbReference>
<evidence type="ECO:0000313" key="3">
    <source>
        <dbReference type="EMBL" id="GLQ16860.1"/>
    </source>
</evidence>
<feature type="transmembrane region" description="Helical" evidence="1">
    <location>
        <begin position="93"/>
        <end position="112"/>
    </location>
</feature>
<sequence>MTSPLNERDQMFAAEFALGTLENELLDEAQKRYDQELVFRHEVDQWSERLAPMLDEVAEMQPSPKVWRGIERALNQNMHEKSGWIANLFSSKFALVSGALAVLLLVVGINYLPSFTSQSGPILTATLSGEQVQSAMIANYDSKSGKLLITTNMRVVERGDYELWIIADGQAAPISMGIIAPSGTAELALPTEITDLLTQGATLAVSEEPIGGSPTGLPTGPVIAVGTLTQG</sequence>
<dbReference type="Proteomes" id="UP001161405">
    <property type="component" value="Unassembled WGS sequence"/>
</dbReference>
<proteinExistence type="predicted"/>
<evidence type="ECO:0000313" key="4">
    <source>
        <dbReference type="Proteomes" id="UP001161405"/>
    </source>
</evidence>